<evidence type="ECO:0000256" key="7">
    <source>
        <dbReference type="SAM" id="Phobius"/>
    </source>
</evidence>
<name>A0A6A3A351_HIBSY</name>
<accession>A0A6A3A351</accession>
<feature type="transmembrane region" description="Helical" evidence="7">
    <location>
        <begin position="6"/>
        <end position="28"/>
    </location>
</feature>
<comment type="subcellular location">
    <subcellularLocation>
        <location evidence="1">Membrane</location>
    </subcellularLocation>
</comment>
<evidence type="ECO:0000256" key="5">
    <source>
        <dbReference type="SAM" id="Coils"/>
    </source>
</evidence>
<keyword evidence="10" id="KW-1185">Reference proteome</keyword>
<evidence type="ECO:0000313" key="9">
    <source>
        <dbReference type="EMBL" id="KAE8698067.1"/>
    </source>
</evidence>
<dbReference type="PANTHER" id="PTHR31422">
    <property type="entry name" value="BNAANNG28530D PROTEIN"/>
    <property type="match status" value="1"/>
</dbReference>
<keyword evidence="5" id="KW-0175">Coiled coil</keyword>
<feature type="coiled-coil region" evidence="5">
    <location>
        <begin position="321"/>
        <end position="348"/>
    </location>
</feature>
<keyword evidence="2 7" id="KW-0812">Transmembrane</keyword>
<comment type="caution">
    <text evidence="9">The sequence shown here is derived from an EMBL/GenBank/DDBJ whole genome shotgun (WGS) entry which is preliminary data.</text>
</comment>
<protein>
    <recommendedName>
        <fullName evidence="8">GTD-binding domain-containing protein</fullName>
    </recommendedName>
</protein>
<evidence type="ECO:0000259" key="8">
    <source>
        <dbReference type="PROSITE" id="PS51775"/>
    </source>
</evidence>
<feature type="region of interest" description="Disordered" evidence="6">
    <location>
        <begin position="508"/>
        <end position="564"/>
    </location>
</feature>
<dbReference type="EMBL" id="VEPZ02001047">
    <property type="protein sequence ID" value="KAE8698067.1"/>
    <property type="molecule type" value="Genomic_DNA"/>
</dbReference>
<feature type="region of interest" description="Disordered" evidence="6">
    <location>
        <begin position="101"/>
        <end position="150"/>
    </location>
</feature>
<evidence type="ECO:0000256" key="4">
    <source>
        <dbReference type="ARBA" id="ARBA00023136"/>
    </source>
</evidence>
<dbReference type="GO" id="GO:0080115">
    <property type="term" value="F:myosin XI tail binding"/>
    <property type="evidence" value="ECO:0007669"/>
    <property type="project" value="UniProtKB-ARBA"/>
</dbReference>
<gene>
    <name evidence="9" type="ORF">F3Y22_tig00110602pilonHSYRG00075</name>
</gene>
<reference evidence="9" key="1">
    <citation type="submission" date="2019-09" db="EMBL/GenBank/DDBJ databases">
        <title>Draft genome information of white flower Hibiscus syriacus.</title>
        <authorList>
            <person name="Kim Y.-M."/>
        </authorList>
    </citation>
    <scope>NUCLEOTIDE SEQUENCE [LARGE SCALE GENOMIC DNA]</scope>
    <source>
        <strain evidence="9">YM2019G1</strain>
    </source>
</reference>
<dbReference type="Proteomes" id="UP000436088">
    <property type="component" value="Unassembled WGS sequence"/>
</dbReference>
<keyword evidence="4 7" id="KW-0472">Membrane</keyword>
<evidence type="ECO:0000256" key="3">
    <source>
        <dbReference type="ARBA" id="ARBA00022989"/>
    </source>
</evidence>
<proteinExistence type="predicted"/>
<evidence type="ECO:0000256" key="2">
    <source>
        <dbReference type="ARBA" id="ARBA00022692"/>
    </source>
</evidence>
<sequence length="774" mass="87024">MACEVINSWSFIGLLGAFLNLFIAYILLCGSSVAYLASKILGFFGLSLPCPCDGIFGYSNENLCVQAMLVNHPLLKISSIQSSAMKKFPFESIWNGLYRGGGGGEEEEEDGNCSSQSNSEKWRNGGEASSSSWHEKKNVENGSFGSNHKGPWSYHRRPRVDLMNRSSACVGCKLGTPASTNSVNSEGDDDPFCETLHLFYGGMTLQQSSHLNPSNIGSKHSVTVVNEALLAMAIFMTTEEGLDGKESSKEFGLLKQGSSCFEIDDHPFSVAKKELASVESQCDGHKNVIRVLERALDEEHAGRAALYLELEKERIAASTAADEAMEMILRLQEEKAAIEMEAKQYLRMIEEKVAFDDEEMNILKEILLRREREKLFLEKEVEAYKQMFFDKEQLYADIYDAAAAQEQMTSNAEPLLMLEQIPQSVGEKCEFASIVSPNRSLDFGKELPIPRLSEVPSRSYHEIYQAFEKGMTSKDKNINQVSEEIIRPLVDSGIDRNVLDVHVINEDSENKRDNKSVTSNSPKTCDYPTSSGSETEPWRKRNTSDRSSGLPPIAPSRVKSLPPISRRNSMSAFDYEMFKIDNEVGLLRERLRIIHQGREKLNIPAGPKEREQSQMQMNENIANQLREIRQLSVPRKALRQASLPSPSSKDFEGSRRLYKSDPGAIWRSIHLRNVVGSDNCLPINLLEFNLPSAIVEACDGTNESERARRGRRGEEMISIHVIGLHKETVAAIMPGGLKSVKDGPKLRLKNRQNCCEEDRQWNLDRWTWNRHNPY</sequence>
<dbReference type="AlphaFoldDB" id="A0A6A3A351"/>
<dbReference type="InterPro" id="IPR007656">
    <property type="entry name" value="GTD-bd"/>
</dbReference>
<evidence type="ECO:0000256" key="6">
    <source>
        <dbReference type="SAM" id="MobiDB-lite"/>
    </source>
</evidence>
<dbReference type="Pfam" id="PF04576">
    <property type="entry name" value="Zein-binding"/>
    <property type="match status" value="1"/>
</dbReference>
<feature type="compositionally biased region" description="Polar residues" evidence="6">
    <location>
        <begin position="516"/>
        <end position="534"/>
    </location>
</feature>
<evidence type="ECO:0000313" key="10">
    <source>
        <dbReference type="Proteomes" id="UP000436088"/>
    </source>
</evidence>
<feature type="domain" description="GTD-binding" evidence="8">
    <location>
        <begin position="287"/>
        <end position="385"/>
    </location>
</feature>
<evidence type="ECO:0000256" key="1">
    <source>
        <dbReference type="ARBA" id="ARBA00004370"/>
    </source>
</evidence>
<keyword evidence="3 7" id="KW-1133">Transmembrane helix</keyword>
<feature type="region of interest" description="Disordered" evidence="6">
    <location>
        <begin position="636"/>
        <end position="655"/>
    </location>
</feature>
<dbReference type="PROSITE" id="PS51775">
    <property type="entry name" value="GTD_BINDING"/>
    <property type="match status" value="1"/>
</dbReference>
<organism evidence="9 10">
    <name type="scientific">Hibiscus syriacus</name>
    <name type="common">Rose of Sharon</name>
    <dbReference type="NCBI Taxonomy" id="106335"/>
    <lineage>
        <taxon>Eukaryota</taxon>
        <taxon>Viridiplantae</taxon>
        <taxon>Streptophyta</taxon>
        <taxon>Embryophyta</taxon>
        <taxon>Tracheophyta</taxon>
        <taxon>Spermatophyta</taxon>
        <taxon>Magnoliopsida</taxon>
        <taxon>eudicotyledons</taxon>
        <taxon>Gunneridae</taxon>
        <taxon>Pentapetalae</taxon>
        <taxon>rosids</taxon>
        <taxon>malvids</taxon>
        <taxon>Malvales</taxon>
        <taxon>Malvaceae</taxon>
        <taxon>Malvoideae</taxon>
        <taxon>Hibiscus</taxon>
    </lineage>
</organism>
<dbReference type="PANTHER" id="PTHR31422:SF3">
    <property type="entry name" value="GTD-BINDING DOMAIN-CONTAINING PROTEIN"/>
    <property type="match status" value="1"/>
</dbReference>
<dbReference type="GO" id="GO:0016020">
    <property type="term" value="C:membrane"/>
    <property type="evidence" value="ECO:0007669"/>
    <property type="project" value="UniProtKB-SubCell"/>
</dbReference>